<gene>
    <name evidence="2" type="ORF">DEVEQU_01718</name>
</gene>
<keyword evidence="1" id="KW-0472">Membrane</keyword>
<evidence type="ECO:0000313" key="2">
    <source>
        <dbReference type="EMBL" id="VDS04579.1"/>
    </source>
</evidence>
<evidence type="ECO:0000313" key="3">
    <source>
        <dbReference type="Proteomes" id="UP000268844"/>
    </source>
</evidence>
<reference evidence="2 3" key="1">
    <citation type="submission" date="2018-12" db="EMBL/GenBank/DDBJ databases">
        <authorList>
            <person name="Criscuolo A."/>
        </authorList>
    </citation>
    <scope>NUCLEOTIDE SEQUENCE [LARGE SCALE GENOMIC DNA]</scope>
    <source>
        <strain evidence="2">ACIP1116281</strain>
    </source>
</reference>
<organism evidence="2 3">
    <name type="scientific">Devosia equisanguinis</name>
    <dbReference type="NCBI Taxonomy" id="2490941"/>
    <lineage>
        <taxon>Bacteria</taxon>
        <taxon>Pseudomonadati</taxon>
        <taxon>Pseudomonadota</taxon>
        <taxon>Alphaproteobacteria</taxon>
        <taxon>Hyphomicrobiales</taxon>
        <taxon>Devosiaceae</taxon>
        <taxon>Devosia</taxon>
    </lineage>
</organism>
<dbReference type="RefSeq" id="WP_164550328.1">
    <property type="nucleotide sequence ID" value="NZ_JBHTMH010000001.1"/>
</dbReference>
<feature type="transmembrane region" description="Helical" evidence="1">
    <location>
        <begin position="20"/>
        <end position="46"/>
    </location>
</feature>
<dbReference type="Proteomes" id="UP000268844">
    <property type="component" value="Unassembled WGS sequence"/>
</dbReference>
<accession>A0A3S4CBU5</accession>
<keyword evidence="3" id="KW-1185">Reference proteome</keyword>
<name>A0A3S4CBU5_9HYPH</name>
<protein>
    <submittedName>
        <fullName evidence="2">Uncharacterized protein</fullName>
    </submittedName>
</protein>
<evidence type="ECO:0000256" key="1">
    <source>
        <dbReference type="SAM" id="Phobius"/>
    </source>
</evidence>
<sequence>MQDRPLEWELAIAAIPRGWVISALALCSWLVTIAAAQTLAGLWTFVTG</sequence>
<dbReference type="AlphaFoldDB" id="A0A3S4CBU5"/>
<keyword evidence="1" id="KW-0812">Transmembrane</keyword>
<dbReference type="EMBL" id="UZWD01000023">
    <property type="protein sequence ID" value="VDS04579.1"/>
    <property type="molecule type" value="Genomic_DNA"/>
</dbReference>
<proteinExistence type="predicted"/>
<keyword evidence="1" id="KW-1133">Transmembrane helix</keyword>